<dbReference type="PIRSF" id="PIRSF017190">
    <property type="entry name" value="Rbsml_synth_fac_NIP7"/>
    <property type="match status" value="1"/>
</dbReference>
<dbReference type="GO" id="GO:0005730">
    <property type="term" value="C:nucleolus"/>
    <property type="evidence" value="ECO:0007669"/>
    <property type="project" value="UniProtKB-SubCell"/>
</dbReference>
<comment type="caution">
    <text evidence="11">The sequence shown here is derived from an EMBL/GenBank/DDBJ whole genome shotgun (WGS) entry which is preliminary data.</text>
</comment>
<dbReference type="PROSITE" id="PS50890">
    <property type="entry name" value="PUA"/>
    <property type="match status" value="1"/>
</dbReference>
<evidence type="ECO:0000256" key="5">
    <source>
        <dbReference type="ARBA" id="ARBA00023242"/>
    </source>
</evidence>
<evidence type="ECO:0000256" key="2">
    <source>
        <dbReference type="ARBA" id="ARBA00009895"/>
    </source>
</evidence>
<evidence type="ECO:0000313" key="14">
    <source>
        <dbReference type="EMBL" id="CAL6039839.1"/>
    </source>
</evidence>
<gene>
    <name evidence="12" type="ORF">HINF_LOCUS17689</name>
    <name evidence="13" type="ORF">HINF_LOCUS19596</name>
    <name evidence="8" type="ORF">HINF_LOCUS33680</name>
    <name evidence="14" type="ORF">HINF_LOCUS38050</name>
    <name evidence="15" type="ORF">HINF_LOCUS44558</name>
    <name evidence="16" type="ORF">HINF_LOCUS51683</name>
    <name evidence="9" type="ORF">HINF_LOCUS55520</name>
    <name evidence="10" type="ORF">HINF_LOCUS55770</name>
    <name evidence="11" type="ORF">HINF_LOCUS62541</name>
</gene>
<evidence type="ECO:0000313" key="8">
    <source>
        <dbReference type="EMBL" id="CAI9946035.1"/>
    </source>
</evidence>
<keyword evidence="4 6" id="KW-0694">RNA-binding</keyword>
<dbReference type="EMBL" id="CAXDID020000253">
    <property type="protein sequence ID" value="CAL6065110.1"/>
    <property type="molecule type" value="Genomic_DNA"/>
</dbReference>
<dbReference type="SMART" id="SM00359">
    <property type="entry name" value="PUA"/>
    <property type="match status" value="1"/>
</dbReference>
<reference evidence="11" key="1">
    <citation type="submission" date="2023-06" db="EMBL/GenBank/DDBJ databases">
        <authorList>
            <person name="Kurt Z."/>
        </authorList>
    </citation>
    <scope>NUCLEOTIDE SEQUENCE</scope>
</reference>
<dbReference type="InterPro" id="IPR002478">
    <property type="entry name" value="PUA"/>
</dbReference>
<dbReference type="EMBL" id="CAXDID020000189">
    <property type="protein sequence ID" value="CAL6051825.1"/>
    <property type="molecule type" value="Genomic_DNA"/>
</dbReference>
<dbReference type="EMBL" id="CATOUU010000755">
    <property type="protein sequence ID" value="CAI9946035.1"/>
    <property type="molecule type" value="Genomic_DNA"/>
</dbReference>
<dbReference type="InterPro" id="IPR016686">
    <property type="entry name" value="Ribosomal_synth_fac_NIP7"/>
</dbReference>
<evidence type="ECO:0000313" key="12">
    <source>
        <dbReference type="EMBL" id="CAL6001951.1"/>
    </source>
</evidence>
<feature type="domain" description="PUA" evidence="7">
    <location>
        <begin position="95"/>
        <end position="170"/>
    </location>
</feature>
<evidence type="ECO:0000313" key="11">
    <source>
        <dbReference type="EMBL" id="CAI9974896.1"/>
    </source>
</evidence>
<accession>A0AA86RBD7</accession>
<evidence type="ECO:0000313" key="9">
    <source>
        <dbReference type="EMBL" id="CAI9967875.1"/>
    </source>
</evidence>
<name>A0AA86RBD7_9EUKA</name>
<dbReference type="CDD" id="cd21151">
    <property type="entry name" value="PUA_Nip7-like"/>
    <property type="match status" value="1"/>
</dbReference>
<dbReference type="InterPro" id="IPR055359">
    <property type="entry name" value="Nip7_N_euk"/>
</dbReference>
<dbReference type="EMBL" id="CATOUU010001030">
    <property type="protein sequence ID" value="CAI9967875.1"/>
    <property type="molecule type" value="Genomic_DNA"/>
</dbReference>
<evidence type="ECO:0000256" key="3">
    <source>
        <dbReference type="ARBA" id="ARBA00022517"/>
    </source>
</evidence>
<comment type="similarity">
    <text evidence="2 6">Belongs to the NIP7 family.</text>
</comment>
<dbReference type="InterPro" id="IPR040598">
    <property type="entry name" value="NIP7_N"/>
</dbReference>
<dbReference type="EMBL" id="CATOUU010001031">
    <property type="protein sequence ID" value="CAI9968125.1"/>
    <property type="molecule type" value="Genomic_DNA"/>
</dbReference>
<dbReference type="Gene3D" id="3.10.450.220">
    <property type="match status" value="1"/>
</dbReference>
<evidence type="ECO:0000313" key="13">
    <source>
        <dbReference type="EMBL" id="CAL6005670.1"/>
    </source>
</evidence>
<dbReference type="Proteomes" id="UP001642409">
    <property type="component" value="Unassembled WGS sequence"/>
</dbReference>
<evidence type="ECO:0000313" key="16">
    <source>
        <dbReference type="EMBL" id="CAL6065110.1"/>
    </source>
</evidence>
<dbReference type="EMBL" id="CAXDID020000044">
    <property type="protein sequence ID" value="CAL6001951.1"/>
    <property type="molecule type" value="Genomic_DNA"/>
</dbReference>
<reference evidence="12 17" key="2">
    <citation type="submission" date="2024-07" db="EMBL/GenBank/DDBJ databases">
        <authorList>
            <person name="Akdeniz Z."/>
        </authorList>
    </citation>
    <scope>NUCLEOTIDE SEQUENCE [LARGE SCALE GENOMIC DNA]</scope>
</reference>
<evidence type="ECO:0000313" key="15">
    <source>
        <dbReference type="EMBL" id="CAL6051825.1"/>
    </source>
</evidence>
<evidence type="ECO:0000256" key="6">
    <source>
        <dbReference type="PIRNR" id="PIRNR017190"/>
    </source>
</evidence>
<dbReference type="InterPro" id="IPR005155">
    <property type="entry name" value="UPF0113_PUA"/>
</dbReference>
<comment type="subcellular location">
    <subcellularLocation>
        <location evidence="1">Nucleus</location>
        <location evidence="1">Nucleolus</location>
    </subcellularLocation>
</comment>
<sequence length="180" mass="20328">MRELKEEEAQLLFEKLAKYVGDNSERLLTRTDGNYVFRLIKNRIYYMSEQLAKQCPTSDARKLHGAGILVGKLTHNGHFHINITCLPLLEQFASHKIWLTKSAELQFLYGNDLIRSHVQKMSDGIPDNAGVVVFNEQDGAVGFGVMTKAGVDAARSQFGARVVIHQADVGEYLRDQEQMF</sequence>
<keyword evidence="17" id="KW-1185">Reference proteome</keyword>
<comment type="function">
    <text evidence="6">Required for proper 27S pre-rRNA processing and 60S ribosome subunit assembly.</text>
</comment>
<evidence type="ECO:0000256" key="1">
    <source>
        <dbReference type="ARBA" id="ARBA00004604"/>
    </source>
</evidence>
<dbReference type="Pfam" id="PF03657">
    <property type="entry name" value="UPF0113"/>
    <property type="match status" value="1"/>
</dbReference>
<dbReference type="SUPFAM" id="SSF88802">
    <property type="entry name" value="Pre-PUA domain"/>
    <property type="match status" value="1"/>
</dbReference>
<dbReference type="Pfam" id="PF17833">
    <property type="entry name" value="pre-PUA_NIP7"/>
    <property type="match status" value="1"/>
</dbReference>
<keyword evidence="3 6" id="KW-0690">Ribosome biogenesis</keyword>
<proteinExistence type="inferred from homology"/>
<organism evidence="11">
    <name type="scientific">Hexamita inflata</name>
    <dbReference type="NCBI Taxonomy" id="28002"/>
    <lineage>
        <taxon>Eukaryota</taxon>
        <taxon>Metamonada</taxon>
        <taxon>Diplomonadida</taxon>
        <taxon>Hexamitidae</taxon>
        <taxon>Hexamitinae</taxon>
        <taxon>Hexamita</taxon>
    </lineage>
</organism>
<evidence type="ECO:0000259" key="7">
    <source>
        <dbReference type="SMART" id="SM00359"/>
    </source>
</evidence>
<evidence type="ECO:0000256" key="4">
    <source>
        <dbReference type="ARBA" id="ARBA00022884"/>
    </source>
</evidence>
<dbReference type="InterPro" id="IPR036974">
    <property type="entry name" value="PUA_sf"/>
</dbReference>
<dbReference type="InterPro" id="IPR015947">
    <property type="entry name" value="PUA-like_sf"/>
</dbReference>
<dbReference type="EMBL" id="CAXDID020000051">
    <property type="protein sequence ID" value="CAL6005670.1"/>
    <property type="molecule type" value="Genomic_DNA"/>
</dbReference>
<protein>
    <recommendedName>
        <fullName evidence="6">60S ribosome subunit biogenesis protein NIP7 homolog</fullName>
    </recommendedName>
</protein>
<comment type="subunit">
    <text evidence="6">Interacts with pre-ribosome complex.</text>
</comment>
<dbReference type="EMBL" id="CAXDID020000143">
    <property type="protein sequence ID" value="CAL6039839.1"/>
    <property type="molecule type" value="Genomic_DNA"/>
</dbReference>
<dbReference type="SUPFAM" id="SSF88697">
    <property type="entry name" value="PUA domain-like"/>
    <property type="match status" value="1"/>
</dbReference>
<dbReference type="EMBL" id="CATOUU010001155">
    <property type="protein sequence ID" value="CAI9974896.1"/>
    <property type="molecule type" value="Genomic_DNA"/>
</dbReference>
<dbReference type="GO" id="GO:0042255">
    <property type="term" value="P:ribosome assembly"/>
    <property type="evidence" value="ECO:0007669"/>
    <property type="project" value="InterPro"/>
</dbReference>
<dbReference type="CDD" id="cd21146">
    <property type="entry name" value="Nip7_N_euk"/>
    <property type="match status" value="1"/>
</dbReference>
<dbReference type="Gene3D" id="2.30.130.10">
    <property type="entry name" value="PUA domain"/>
    <property type="match status" value="1"/>
</dbReference>
<evidence type="ECO:0000313" key="17">
    <source>
        <dbReference type="Proteomes" id="UP001642409"/>
    </source>
</evidence>
<evidence type="ECO:0000313" key="10">
    <source>
        <dbReference type="EMBL" id="CAI9968125.1"/>
    </source>
</evidence>
<dbReference type="AlphaFoldDB" id="A0AA86RBD7"/>
<dbReference type="GO" id="GO:0003723">
    <property type="term" value="F:RNA binding"/>
    <property type="evidence" value="ECO:0007669"/>
    <property type="project" value="UniProtKB-KW"/>
</dbReference>
<keyword evidence="5 6" id="KW-0539">Nucleus</keyword>